<dbReference type="Pfam" id="PF12775">
    <property type="entry name" value="AAA_7"/>
    <property type="match status" value="1"/>
</dbReference>
<keyword evidence="8" id="KW-0547">Nucleotide-binding</keyword>
<dbReference type="Gene3D" id="1.10.8.1220">
    <property type="match status" value="1"/>
</dbReference>
<feature type="region of interest" description="Disordered" evidence="18">
    <location>
        <begin position="1011"/>
        <end position="1069"/>
    </location>
</feature>
<dbReference type="GO" id="GO:0007018">
    <property type="term" value="P:microtubule-based movement"/>
    <property type="evidence" value="ECO:0007669"/>
    <property type="project" value="InterPro"/>
</dbReference>
<reference evidence="20 21" key="1">
    <citation type="journal article" date="2015" name="Mol. Biochem. Parasitol.">
        <title>Identification of polymorphic genes for use in assemblage B genotyping assays through comparative genomics of multiple assemblage B Giardia duodenalis isolates.</title>
        <authorList>
            <person name="Wielinga C."/>
            <person name="Thompson R.C."/>
            <person name="Monis P."/>
            <person name="Ryan U."/>
        </authorList>
    </citation>
    <scope>NUCLEOTIDE SEQUENCE [LARGE SCALE GENOMIC DNA]</scope>
    <source>
        <strain evidence="20 21">BAH15c1</strain>
    </source>
</reference>
<feature type="domain" description="AAA+ ATPase" evidence="19">
    <location>
        <begin position="3475"/>
        <end position="3622"/>
    </location>
</feature>
<keyword evidence="15" id="KW-0966">Cell projection</keyword>
<evidence type="ECO:0000256" key="12">
    <source>
        <dbReference type="ARBA" id="ARBA00023069"/>
    </source>
</evidence>
<dbReference type="Pfam" id="PF12780">
    <property type="entry name" value="AAA_8"/>
    <property type="match status" value="1"/>
</dbReference>
<sequence>MEAPETARSAIDRDAAQGARQLAEHTEKTTRSARADNKLAVSKQYVYQSKRPIVKPRQTSGTTLKVPMLLSGLSASHQEHDFPQKSNRLITTDRLHPTSELAKIYQDGTVGGTDAKWRDVELKGYEPGPPVRYMSAAQRTSATLRLGSSGRPPSGSKRKDVKAHGQLTYEETEAGITMDPAKSFLSGFDDSQMLEEIITERSLARTPGSITPRSNRSGSRPSSGAPTMSEKIGRLMRPRTAVIDLDLPRMEHFRPDARVDAVIQAFSDFSKDYPVYQVEDNYNIVLKSISRDLYSYKLLVKGITPPDIREEGSTKEEIMQAIQSFRSVLLKDENDGFLPLEFFDADEIYDNHSPTEWLTMHQRTFRMPNDRQLKGTPARSRYVTTVGGQTVFLLEPVVVQSYNQEDRCFGIQWLPKGSVMLPKEEDDLLCRHPFCLRTMNANNIHKLDHATDSVTFTDCHTVTVGVTKNVKRLNLLFDDEDERIWWQRRWAAHMLRRRIEAESKLGLFLKIYMERALKFKAMRTELSCYVSTHIPPGFEATPLLEILSDVSGPTSEIIDNIFHKYCLSNPLFMNFFLSHLSKADYSKALTRAEQLVPDVTNNIIESNMLASIDYLRRSARFDSSIQAIGLCAPFFVTEGDKFKLLTQHRFIATLSGEFLPSQPVTSILRYLKRRCRQERRLFSVCAGYNKAYRLLQEECLSLQCMDGLLLFNVAGVAPFIAQDQIRVIKSGIGGGIQADKESYRIKLIAEDQEAKPKPKSSGKQKVSSGKRKMAVVTEQDDAGSDIENMDRNAEEKSDDSTDEMTNIPFYAAPLSVAKNTLDLGTVSPGCPFLLDRFVLMSRCHRSRMVSYLRDTLHVDLSASILLALNEVGIDVYIPNRLLKEYIDYESQIHGHELYVELYGDRYLFDNAMEPVQMLTLTGTGQNDLRGSAALLRSATVNASLLDANNADEEKAITDLLHVNEIDELRRSILGVDSKSLAITITDRLNKLRMTKTAADDPNASIDAFHAGRNTKLGQRGTEDSDASNFSMFSDMRPSNPTNNESMSLRKAFQKRHSHSRAGTPTEYDNSVALSSNPENDILDGSTLEQQASVLVTDAHNSSAKYLLHGNILARGRVRDSADLLAFSRLVNMMRYDSIMEISRNSIFRYMDMLHLFKGSNRLSYNSVKEHITSLFSNFSKTHFSVQEAKAIIDKAAQPIFEYVPSTVVTNSLIQLFIDFDAIVRDIAPLDKMATGTIQTFTSFSLTDSKLDSLNPSKAYPASAISQSLSIPLIDIDFDNMPARDVTTIDEFMQNLDVVPQPSITSTSMITEQQECVYSRHTQFNAYSNYLENWKIQSKRAQYPTLVGLDFSIFPSIPAIESAIYDNYAQIVQTTCEIPLIETSMPCFEGDPYYAKTGTLLGPDPVHSPWLKDKHTELLQYLHESAAGPQCVLEVLRAIYRQLFLVDHADYIDRETFEAFLQQNSTFSELDYFIKLIPPLDEFHNVALVEEDVNNEEDLFLVGFDGWDYDFIDSEQRKRNMKEAENKERAQAASREKNRGHESSDAEDMDDDDDSQYDDAMKASAADHEEGGEVKEQAITLRINNTCLSLRDLRGFLLKYTALKELLRKFPPKVNCGLYQVDCARILDIFVKRCQMLRAQVARTIQFRAIGYSNRLIQEWDELKDKMTTDTTTSTAIYAEIRAYVNNIEATVAAMQKRHQILDRYMGVLDEFSISTSDFYKPLNHHEETLVKFALEKSQGQYSKLVDKYKTRVSYLYNTPDKYGDKDLATLYWTVRAKPVGVINSKEGAERRLQEAFAILAKVKDAERADLAELMAKYKTMTVSFAQRANLNEAPQFADELVSIQNYREKIDQKVEVFLLEESQLGFQPSEFKNYELTNEDFQIFKDLWTVVSSFTHNYPMWFNGTFIDLDPRQISSSINEWAGNLLRLQKTLAKIGRTAGTYAKIKDKDRAACCQDSISITVDVIAKLDEFRGIMPLIESLRNPGLKPHHWKEVSTLSKSGVAIQPVASLTLVQLIADGFLEPKTLERVIYISTSATKEFAIEKSLDKMTQDWKSVNLDMKYYGKHEVVEASNSKADEQKVRVYKYYIVKTFDEILLLLDEQFSTLQGMRASAHAAKFEARLLGMEKKLVYLQDIVEEWTRFQRLWMYLEPIFTSDDIKRQLPEESVMFADTCVFWADQSSDAYRSPAAMALAGRDYAVEKFRHNFKQLEIVNKHLSSYLENKRRSFARFFFLSDEELLQILAQTRDPEAVQPHISKCFEGIKRLGFRLDAEGKKEIFSMISAESEEITFDGAIVPQGDADTWLGEIEKMMKTILKLLIKQAFNDYKQNVSGFESLEELNKMQATLQATIPAVMDEPKGRKKKTKADPAEAADDDVKPEEPLVQTYSDIIMAPREQWITRWPAQVIIVLGQVIWTHETTVAIKKQEDLYKRSLEEYMIKLNYDIDKIVRWVGFIPGSTEEKVPISKNIRALLVILLTLHVHNRDVVTKIYKAFFNKNASIDYSFIWEAELKFKYKLLENERAPADDYALYTKQVNAEIPYAYEYMGIGTRLTITPLTERCYLTLTSAIVSFYGGAPQGPAGTGKTESTKDLAKAIGIQCVVFNCSEGLNTASMGRMFKGLAMSGAWSCFDEFNRIDVEVLSVIAQQILTIQRAISMRQKRFVFEGADISLNSNCAVFITMNPGYAGRAELPDNLKALFRPISMTVPDYSLIAEVMLFACGYRDASKLAVKLCMSLKLSSEQLSKQDHYDFGMRALKSILSAASLLKRLYYLEREDKLCLRALNSVNVPKFLQQDVVLFENIVSDLFPECFADKVRDSGKKKSRLTSAKPESAQAKIEGETLKNEDGAHISVEEAEIPEIVDLHEDELDGQEFDIGYVRKDIDAEDLLRLFIGAALREKHLHDSIDFVEKTMQLYTTLSVRHGLMNVGRTMSGKSTITDILSTALGNVRKFFTKYPEFASRFSHEAYPLFYSVQVYKLNAKSITMSELYGSFSDVSNEWSDGIVSSIMRECIKEETEYRLKWILFDSPVDALWIETMNTVLDDNKKLCLTSGEIITMTANMTIFFEVMDLSQASPATVSRTGMIYCDRTLIPLFNLFVALMHRYLPQWFLALEINTTATWPYFKVVENPNYQPPEGTEAIPPEELLMFRSLSDIQLAGSSNPTARAVLEGYPHLVMTCKERLENLFRWLFIPLATTLIRIRKPTIYTTTHTMVLTLIKIMASLLSHYTAPASDVVLNEEEMDEYKKKLPPLSDPGVLIDSLFVFSLTWSVGSFGDLETRGLFGRLFRHLAYDIPAITLANAVAAGATLPPPKDPNVEQKVMYGAKQPTISAFKLGKQEHDAISSRASSVEEFYPSLIPDFMQYDIYIWPMNAPIPYTDDVREADRPGYVCLPHDVFMTSKPVKQSLVPGDSKDTGDTSITPVILAQSLEVQWVPWCDSIHFLPMPEVTCTTNYIDTVVPHNDFTSLTAILNILSSSGFPTLLAGPGGSGKSTVVKKLVNIRSNDILLKCCLTANTTSGQLRSIVDSKLEKRRRGIYSFTRGKKAIFFVDDAHMPEKEKYGARPPLEVIRQLLEDSGWYDIEGGFFKKIINMTSIIGCTTNGENIDDILPERLIHHCCTISVPESADESFKTIFTALIKPLFSVISNPASGYMEPIISASIQLYRDICKEFRPTPAHPHYIFSPRDLSKVFQGIMLAIKNASVTSQNFNAYYSQEVPIVSLWAHECIRVFADRLVSADDESKFFSLLSTAWRTCPVTGSHPPELKTIIPTSMQIEAGLEVYFGGCHSQADEIPYMQLNLVTPEEREKIEAYYYDSLESFNRSVGAVGKMKLVLFKYALVHLMRIARVLSMDRGHALLIGMPSSGKRSLTRLAAASLANYYNSMEQISGPSYVYTRPSSIKIIEPSGKSDFIDGIKDAIRFAGVEANPTLLIIQEALADNHGLECINFLVNLGEIPNLWAADEVNNICEVMIADLQKNKKEGEGGEDISKARVFEVIADRVVRNMHIVIVTTPESPSLDRLVTSFPSLIGSLSVNWFHPWETDTLRNISNFYLSEHAQSKAITELLVTMHRDVEALIHRSYPSLSASPATFLGILNTFQSLLNQLTGKLDRGNVRYSNGIARLAETEDAVGALKEEQTAKQPILAAAQKEVNTMARNIDARKVDVGKVKEVVSAEEAVVSKASAEADALAEDCAEELRKAEPLVYRATKALNALKPSDVNEVRSLATPPKLVRFVMDAICIVKGIKISNAPDADNWPIAQKMLRANGFLQSLKSYDAEKMPDAVAATLQKTYLSSSDFDPVAVQKSSIAAAGLCEWVHAIIAYYNVMKDVNPKRQKLALANAEAKKLQDELAVKQKQLKDAEDELSGLEAEAAKAQQELQRLSSEFELCTNRLTRAEGLISGLSGEKVRWNAEIDKLEKQKNNILPTAISATSFCACLGGIDFADRDALYKKWSAEISAAFPGIEDSIGNFKLYETLAEQAFISRWVSNGLPRDSFSLTSACIAMSSKKVPLLIDPQNQARKWAANCLGQDMRQQSSMVSQVVRIADPGLHKAIEQCLRTGTMLIIEGISNNSFIRNDARIKSAIVAHNLIMSLTLQSGELRAVEVRFGDSIIEVPPTFSLILVSICDIHIPPDSFGDFTVVTFKATKEALEDLLLSVAVECEKPELENQRKHLQAAAAEDATTLLNLETQLLSLLSESQNNEEGQTLLDNVVLVNALNETQQRALDISRRMVKAAKTSADIDAARVGYKSLASDASALYFAFQRLVQLDSMYENSLQNFIALFRTVVTTGKSIESSDRLHVISRNFAEKLYLYVSRGLFVRHKLAFAFDICLSLQRTSGEIEDEQFNLLLSALGGTIPAKESPPSKLLSSVTDDEWALFAAACSSGAFNSLALDPDSIDRYAKILTYMSSPASSSSADCISEIKKMEPLAYVIFCACLDRKSLLEAVKGYIRSALGPEFVNTEAASIVDICAEATNTTPVIVLLSPGSDPSNTIMSLADAKSIRVHSVSLGRGQGVIAEKAIAEASINGGWVLLGNTHLAGSWLQKLESICDAISDKSYNPNGAEQSRPDPAAKSDKKQKAPAFEMHKDFRLYLTTIPFPQFPSSITRNSTKISTEPPLGLKNSVLRLFNSYEETDLSVATTIFKKAEQEGFTGNFDALRATDPLKIAHVADRKYKMLLWNLSLFFSVVLERRRFGTIGFNSPYDWSDPDLHISKTQLFTKFHEIAICDPASFHTKVNAAMAALRFLTAEINVGGRVSDGKDRLCVTSLMSAFYADDLKSLGKTVNDTYGFPSHLPITRDKLIEHVTEKWPDNDLPEIYGLDSNATIFLAQNSGKELSDIMLKIYSQSGGGSATHSSSDSTGSELAQINAILNDLPALFDEEAVNEKYPTNYYQSMNTVLVQECARYNKLLRIMRSTLVNAERVIKGLIIMTKETEGVLSAMRLNQVPAIWEAAAWPSVIPLSRWIIDLHERVSFIRNWTIEGVPKVVWFSGFSYPQAFLTGTLQNYARRAKIAIDELVFDFRVTNEPVELEHAMVISGLFLQCASWSEAGLVDAKPNVLFEELPNVVLIPTRNTDLEINHRYPCPVYRTSLRRGVLTTTGHSSNYILDILLPSNEHANKWIRLGVALFQQKD</sequence>
<dbReference type="Pfam" id="PF18199">
    <property type="entry name" value="Dynein_C"/>
    <property type="match status" value="1"/>
</dbReference>
<evidence type="ECO:0000256" key="16">
    <source>
        <dbReference type="ARBA" id="ARBA00033439"/>
    </source>
</evidence>
<dbReference type="InterPro" id="IPR042228">
    <property type="entry name" value="Dynein_linker_3"/>
</dbReference>
<dbReference type="SUPFAM" id="SSF52540">
    <property type="entry name" value="P-loop containing nucleoside triphosphate hydrolases"/>
    <property type="match status" value="4"/>
</dbReference>
<evidence type="ECO:0000256" key="2">
    <source>
        <dbReference type="ARBA" id="ARBA00008887"/>
    </source>
</evidence>
<dbReference type="Pfam" id="PF03028">
    <property type="entry name" value="Dynein_heavy"/>
    <property type="match status" value="1"/>
</dbReference>
<keyword evidence="11 17" id="KW-0175">Coiled coil</keyword>
<dbReference type="InterPro" id="IPR041466">
    <property type="entry name" value="Dynein_AAA5_ext"/>
</dbReference>
<dbReference type="Gene3D" id="1.10.8.720">
    <property type="entry name" value="Region D6 of dynein motor"/>
    <property type="match status" value="1"/>
</dbReference>
<dbReference type="Pfam" id="PF12777">
    <property type="entry name" value="MT"/>
    <property type="match status" value="1"/>
</dbReference>
<gene>
    <name evidence="20" type="ORF">QR46_2128</name>
</gene>
<keyword evidence="6" id="KW-0493">Microtubule</keyword>
<dbReference type="InterPro" id="IPR027417">
    <property type="entry name" value="P-loop_NTPase"/>
</dbReference>
<dbReference type="SMART" id="SM00382">
    <property type="entry name" value="AAA"/>
    <property type="match status" value="3"/>
</dbReference>
<feature type="region of interest" description="Disordered" evidence="18">
    <location>
        <begin position="5056"/>
        <end position="5078"/>
    </location>
</feature>
<dbReference type="Pfam" id="PF12774">
    <property type="entry name" value="AAA_6"/>
    <property type="match status" value="1"/>
</dbReference>
<dbReference type="GO" id="GO:0045505">
    <property type="term" value="F:dynein intermediate chain binding"/>
    <property type="evidence" value="ECO:0007669"/>
    <property type="project" value="InterPro"/>
</dbReference>
<evidence type="ECO:0000256" key="8">
    <source>
        <dbReference type="ARBA" id="ARBA00022741"/>
    </source>
</evidence>
<dbReference type="Pfam" id="PF08393">
    <property type="entry name" value="DHC_N2"/>
    <property type="match status" value="1"/>
</dbReference>
<evidence type="ECO:0000256" key="14">
    <source>
        <dbReference type="ARBA" id="ARBA00023212"/>
    </source>
</evidence>
<feature type="region of interest" description="Disordered" evidence="18">
    <location>
        <begin position="2356"/>
        <end position="2375"/>
    </location>
</feature>
<keyword evidence="14" id="KW-0206">Cytoskeleton</keyword>
<comment type="similarity">
    <text evidence="2">Belongs to the dynein heavy chain family.</text>
</comment>
<evidence type="ECO:0000256" key="10">
    <source>
        <dbReference type="ARBA" id="ARBA00023017"/>
    </source>
</evidence>
<dbReference type="Gene3D" id="3.40.50.300">
    <property type="entry name" value="P-loop containing nucleotide triphosphate hydrolases"/>
    <property type="match status" value="6"/>
</dbReference>
<dbReference type="InterPro" id="IPR003593">
    <property type="entry name" value="AAA+_ATPase"/>
</dbReference>
<evidence type="ECO:0000313" key="20">
    <source>
        <dbReference type="EMBL" id="KWX13846.1"/>
    </source>
</evidence>
<dbReference type="Gene3D" id="3.20.180.20">
    <property type="entry name" value="Dynein heavy chain, N-terminal domain 2"/>
    <property type="match status" value="1"/>
</dbReference>
<dbReference type="Gene3D" id="1.20.920.20">
    <property type="match status" value="1"/>
</dbReference>
<feature type="coiled-coil region" evidence="17">
    <location>
        <begin position="4334"/>
        <end position="4417"/>
    </location>
</feature>
<dbReference type="GO" id="GO:0051959">
    <property type="term" value="F:dynein light intermediate chain binding"/>
    <property type="evidence" value="ECO:0007669"/>
    <property type="project" value="InterPro"/>
</dbReference>
<dbReference type="InterPro" id="IPR042222">
    <property type="entry name" value="Dynein_2_N"/>
</dbReference>
<dbReference type="Pfam" id="PF17852">
    <property type="entry name" value="Dynein_AAA_lid"/>
    <property type="match status" value="1"/>
</dbReference>
<evidence type="ECO:0000259" key="19">
    <source>
        <dbReference type="SMART" id="SM00382"/>
    </source>
</evidence>
<keyword evidence="5" id="KW-0963">Cytoplasm</keyword>
<evidence type="ECO:0000256" key="6">
    <source>
        <dbReference type="ARBA" id="ARBA00022701"/>
    </source>
</evidence>
<dbReference type="Pfam" id="PF18198">
    <property type="entry name" value="AAA_lid_11"/>
    <property type="match status" value="1"/>
</dbReference>
<feature type="compositionally biased region" description="Basic and acidic residues" evidence="18">
    <location>
        <begin position="22"/>
        <end position="36"/>
    </location>
</feature>
<dbReference type="Gene3D" id="1.20.140.100">
    <property type="entry name" value="Dynein heavy chain, N-terminal domain 2"/>
    <property type="match status" value="1"/>
</dbReference>
<evidence type="ECO:0000256" key="13">
    <source>
        <dbReference type="ARBA" id="ARBA00023175"/>
    </source>
</evidence>
<comment type="caution">
    <text evidence="20">The sequence shown here is derived from an EMBL/GenBank/DDBJ whole genome shotgun (WGS) entry which is preliminary data.</text>
</comment>
<feature type="compositionally biased region" description="Low complexity" evidence="18">
    <location>
        <begin position="144"/>
        <end position="155"/>
    </location>
</feature>
<dbReference type="VEuPathDB" id="GiardiaDB:QR46_2128"/>
<dbReference type="Gene3D" id="1.20.1270.280">
    <property type="match status" value="1"/>
</dbReference>
<evidence type="ECO:0000256" key="17">
    <source>
        <dbReference type="SAM" id="Coils"/>
    </source>
</evidence>
<name>A0A132NUU3_GIAIN</name>
<comment type="subunit">
    <text evidence="3">Consists of at least two heavy chains and a number of intermediate and light chains.</text>
</comment>
<dbReference type="InterPro" id="IPR042219">
    <property type="entry name" value="AAA_lid_11_sf"/>
</dbReference>
<feature type="compositionally biased region" description="Basic and acidic residues" evidence="18">
    <location>
        <begin position="788"/>
        <end position="799"/>
    </location>
</feature>
<feature type="compositionally biased region" description="Basic and acidic residues" evidence="18">
    <location>
        <begin position="5065"/>
        <end position="5078"/>
    </location>
</feature>
<dbReference type="FunFam" id="1.20.1270.280:FF:000018">
    <property type="entry name" value="Dynein heavy chain 4"/>
    <property type="match status" value="1"/>
</dbReference>
<dbReference type="FunFam" id="3.20.180.20:FF:000001">
    <property type="entry name" value="Dynein axonemal heavy chain 5"/>
    <property type="match status" value="1"/>
</dbReference>
<dbReference type="InterPro" id="IPR013602">
    <property type="entry name" value="Dynein_heavy_linker"/>
</dbReference>
<keyword evidence="7" id="KW-0677">Repeat</keyword>
<dbReference type="PANTHER" id="PTHR46532:SF4">
    <property type="entry name" value="AAA+ ATPASE DOMAIN-CONTAINING PROTEIN"/>
    <property type="match status" value="1"/>
</dbReference>
<feature type="region of interest" description="Disordered" evidence="18">
    <location>
        <begin position="143"/>
        <end position="166"/>
    </location>
</feature>
<dbReference type="Pfam" id="PF12781">
    <property type="entry name" value="AAA_9"/>
    <property type="match status" value="1"/>
</dbReference>
<keyword evidence="10" id="KW-0243">Dynein</keyword>
<dbReference type="Gene3D" id="3.10.490.20">
    <property type="match status" value="1"/>
</dbReference>
<dbReference type="FunFam" id="3.10.490.20:FF:000009">
    <property type="entry name" value="Dynein heavy chain 4"/>
    <property type="match status" value="1"/>
</dbReference>
<evidence type="ECO:0000256" key="11">
    <source>
        <dbReference type="ARBA" id="ARBA00023054"/>
    </source>
</evidence>
<accession>A0A132NUU3</accession>
<evidence type="ECO:0000313" key="21">
    <source>
        <dbReference type="Proteomes" id="UP000070089"/>
    </source>
</evidence>
<dbReference type="GO" id="GO:0005874">
    <property type="term" value="C:microtubule"/>
    <property type="evidence" value="ECO:0007669"/>
    <property type="project" value="UniProtKB-KW"/>
</dbReference>
<dbReference type="Gene3D" id="6.10.140.1060">
    <property type="match status" value="1"/>
</dbReference>
<dbReference type="InterPro" id="IPR035706">
    <property type="entry name" value="AAA_9"/>
</dbReference>
<organism evidence="20 21">
    <name type="scientific">Giardia duodenalis assemblage B</name>
    <dbReference type="NCBI Taxonomy" id="1394984"/>
    <lineage>
        <taxon>Eukaryota</taxon>
        <taxon>Metamonada</taxon>
        <taxon>Diplomonadida</taxon>
        <taxon>Hexamitidae</taxon>
        <taxon>Giardiinae</taxon>
        <taxon>Giardia</taxon>
    </lineage>
</organism>
<feature type="compositionally biased region" description="Polar residues" evidence="18">
    <location>
        <begin position="1060"/>
        <end position="1069"/>
    </location>
</feature>
<dbReference type="Gene3D" id="1.10.8.710">
    <property type="match status" value="1"/>
</dbReference>
<evidence type="ECO:0000256" key="4">
    <source>
        <dbReference type="ARBA" id="ARBA00022197"/>
    </source>
</evidence>
<dbReference type="InterPro" id="IPR024317">
    <property type="entry name" value="Dynein_heavy_chain_D4_dom"/>
</dbReference>
<dbReference type="InterPro" id="IPR041658">
    <property type="entry name" value="AAA_lid_11"/>
</dbReference>
<dbReference type="InterPro" id="IPR004273">
    <property type="entry name" value="Dynein_heavy_D6_P-loop"/>
</dbReference>
<dbReference type="Pfam" id="PF22597">
    <property type="entry name" value="DYN_lid"/>
    <property type="match status" value="1"/>
</dbReference>
<feature type="compositionally biased region" description="Acidic residues" evidence="18">
    <location>
        <begin position="1544"/>
        <end position="1556"/>
    </location>
</feature>
<dbReference type="InterPro" id="IPR026983">
    <property type="entry name" value="DHC"/>
</dbReference>
<keyword evidence="9" id="KW-0067">ATP-binding</keyword>
<dbReference type="InterPro" id="IPR035699">
    <property type="entry name" value="AAA_6"/>
</dbReference>
<feature type="compositionally biased region" description="Basic and acidic residues" evidence="18">
    <location>
        <begin position="1519"/>
        <end position="1543"/>
    </location>
</feature>
<keyword evidence="12" id="KW-0969">Cilium</keyword>
<dbReference type="Gene3D" id="1.20.58.1120">
    <property type="match status" value="1"/>
</dbReference>
<feature type="compositionally biased region" description="Basic residues" evidence="18">
    <location>
        <begin position="757"/>
        <end position="773"/>
    </location>
</feature>
<dbReference type="GO" id="GO:0005858">
    <property type="term" value="C:axonemal dynein complex"/>
    <property type="evidence" value="ECO:0007669"/>
    <property type="project" value="TreeGrafter"/>
</dbReference>
<feature type="domain" description="AAA+ ATPase" evidence="19">
    <location>
        <begin position="2570"/>
        <end position="2707"/>
    </location>
</feature>
<evidence type="ECO:0000256" key="1">
    <source>
        <dbReference type="ARBA" id="ARBA00004430"/>
    </source>
</evidence>
<evidence type="ECO:0000256" key="18">
    <source>
        <dbReference type="SAM" id="MobiDB-lite"/>
    </source>
</evidence>
<dbReference type="InterPro" id="IPR054354">
    <property type="entry name" value="DYNC2H1-like_lid"/>
</dbReference>
<keyword evidence="13" id="KW-0505">Motor protein</keyword>
<feature type="region of interest" description="Disordered" evidence="18">
    <location>
        <begin position="749"/>
        <end position="802"/>
    </location>
</feature>
<dbReference type="FunFam" id="3.40.50.300:FF:000063">
    <property type="entry name" value="dynein heavy chain 6, axonemal"/>
    <property type="match status" value="1"/>
</dbReference>
<protein>
    <recommendedName>
        <fullName evidence="4">Dynein heavy chain, cytoplasmic</fullName>
    </recommendedName>
    <alternativeName>
        <fullName evidence="16">Dynein heavy chain, cytosolic</fullName>
    </alternativeName>
</protein>
<comment type="subcellular location">
    <subcellularLocation>
        <location evidence="1">Cytoplasm</location>
        <location evidence="1">Cytoskeleton</location>
        <location evidence="1">Cilium axoneme</location>
    </subcellularLocation>
</comment>
<feature type="region of interest" description="Disordered" evidence="18">
    <location>
        <begin position="199"/>
        <end position="230"/>
    </location>
</feature>
<evidence type="ECO:0000256" key="5">
    <source>
        <dbReference type="ARBA" id="ARBA00022490"/>
    </source>
</evidence>
<feature type="compositionally biased region" description="Low complexity" evidence="18">
    <location>
        <begin position="212"/>
        <end position="224"/>
    </location>
</feature>
<dbReference type="FunFam" id="1.10.8.710:FF:000001">
    <property type="entry name" value="Dynein axonemal heavy chain 2"/>
    <property type="match status" value="1"/>
</dbReference>
<dbReference type="GO" id="GO:0008569">
    <property type="term" value="F:minus-end-directed microtubule motor activity"/>
    <property type="evidence" value="ECO:0007669"/>
    <property type="project" value="InterPro"/>
</dbReference>
<feature type="region of interest" description="Disordered" evidence="18">
    <location>
        <begin position="1"/>
        <end position="36"/>
    </location>
</feature>
<dbReference type="InterPro" id="IPR043157">
    <property type="entry name" value="Dynein_AAA1S"/>
</dbReference>
<evidence type="ECO:0000256" key="3">
    <source>
        <dbReference type="ARBA" id="ARBA00011655"/>
    </source>
</evidence>
<dbReference type="GO" id="GO:0005524">
    <property type="term" value="F:ATP binding"/>
    <property type="evidence" value="ECO:0007669"/>
    <property type="project" value="UniProtKB-KW"/>
</dbReference>
<evidence type="ECO:0000256" key="7">
    <source>
        <dbReference type="ARBA" id="ARBA00022737"/>
    </source>
</evidence>
<dbReference type="InterPro" id="IPR024743">
    <property type="entry name" value="Dynein_HC_stalk"/>
</dbReference>
<feature type="domain" description="AAA+ ATPase" evidence="19">
    <location>
        <begin position="3849"/>
        <end position="4000"/>
    </location>
</feature>
<evidence type="ECO:0000256" key="9">
    <source>
        <dbReference type="ARBA" id="ARBA00022840"/>
    </source>
</evidence>
<dbReference type="EMBL" id="JXTI01000053">
    <property type="protein sequence ID" value="KWX13846.1"/>
    <property type="molecule type" value="Genomic_DNA"/>
</dbReference>
<dbReference type="InterPro" id="IPR041228">
    <property type="entry name" value="Dynein_C"/>
</dbReference>
<dbReference type="FunFam" id="1.20.920.20:FF:000001">
    <property type="entry name" value="dynein heavy chain 2, axonemal"/>
    <property type="match status" value="1"/>
</dbReference>
<dbReference type="Proteomes" id="UP000070089">
    <property type="component" value="Unassembled WGS sequence"/>
</dbReference>
<dbReference type="Gene3D" id="1.20.920.30">
    <property type="match status" value="1"/>
</dbReference>
<feature type="compositionally biased region" description="Polar residues" evidence="18">
    <location>
        <begin position="1026"/>
        <end position="1046"/>
    </location>
</feature>
<dbReference type="OrthoDB" id="10251111at2759"/>
<feature type="region of interest" description="Disordered" evidence="18">
    <location>
        <begin position="1519"/>
        <end position="1556"/>
    </location>
</feature>
<dbReference type="InterPro" id="IPR043160">
    <property type="entry name" value="Dynein_C_barrel"/>
</dbReference>
<dbReference type="PANTHER" id="PTHR46532">
    <property type="entry name" value="MALE FERTILITY FACTOR KL5"/>
    <property type="match status" value="1"/>
</dbReference>
<proteinExistence type="inferred from homology"/>
<evidence type="ECO:0000256" key="15">
    <source>
        <dbReference type="ARBA" id="ARBA00023273"/>
    </source>
</evidence>